<protein>
    <submittedName>
        <fullName evidence="1">Uncharacterized protein</fullName>
    </submittedName>
</protein>
<dbReference type="VEuPathDB" id="PlasmoDB:PRELSG_1457600"/>
<sequence>MSKPKILISQIKNVTDIKTLNLKGIESSKKKIFGYLQNLPGEKNWIKPLVGKSMQNYYFPSKYLHLDFNLKEYLRMQTVRFKRKNIDNSLIKLQKCINLIIENKTLIDNFLSKISKELFLENQSLKDFFALYLTIFPYDKYPLNLSFNITELNLPNEKFNWFNFNSHSINIMRNNQNCDNLNNVSIYESSKKNELNNLTGTKNENMLINNENYKKIIFTKTKNYMQFKKIICREKEGNEKEDKEKIYYINCNVNLGLEESIEDKKEIEEKEKSKNLLYKLLNENENIKKTFLIRSRFIDPLYLRRRYSYIDKLTKKKIKKEKHKTYRKHFIQHADEKNVWPDNKGLLNKVYPNPYS</sequence>
<dbReference type="KEGG" id="prel:PRELSG_1457600"/>
<dbReference type="OrthoDB" id="329761at2759"/>
<dbReference type="Proteomes" id="UP000220158">
    <property type="component" value="Chromosome 14"/>
</dbReference>
<reference evidence="1 2" key="1">
    <citation type="submission" date="2015-04" db="EMBL/GenBank/DDBJ databases">
        <authorList>
            <consortium name="Pathogen Informatics"/>
        </authorList>
    </citation>
    <scope>NUCLEOTIDE SEQUENCE [LARGE SCALE GENOMIC DNA]</scope>
    <source>
        <strain evidence="1 2">SGS1</strain>
    </source>
</reference>
<proteinExistence type="predicted"/>
<dbReference type="RefSeq" id="XP_028535362.1">
    <property type="nucleotide sequence ID" value="XM_028679673.1"/>
</dbReference>
<evidence type="ECO:0000313" key="1">
    <source>
        <dbReference type="EMBL" id="CRH02842.1"/>
    </source>
</evidence>
<dbReference type="AlphaFoldDB" id="A0A1J1HFM3"/>
<keyword evidence="2" id="KW-1185">Reference proteome</keyword>
<organism evidence="1 2">
    <name type="scientific">Plasmodium relictum</name>
    <dbReference type="NCBI Taxonomy" id="85471"/>
    <lineage>
        <taxon>Eukaryota</taxon>
        <taxon>Sar</taxon>
        <taxon>Alveolata</taxon>
        <taxon>Apicomplexa</taxon>
        <taxon>Aconoidasida</taxon>
        <taxon>Haemosporida</taxon>
        <taxon>Plasmodiidae</taxon>
        <taxon>Plasmodium</taxon>
        <taxon>Plasmodium (Haemamoeba)</taxon>
    </lineage>
</organism>
<dbReference type="EMBL" id="LN835309">
    <property type="protein sequence ID" value="CRH02842.1"/>
    <property type="molecule type" value="Genomic_DNA"/>
</dbReference>
<gene>
    <name evidence="1" type="ORF">PRELSG_1457600</name>
</gene>
<evidence type="ECO:0000313" key="2">
    <source>
        <dbReference type="Proteomes" id="UP000220158"/>
    </source>
</evidence>
<dbReference type="OMA" id="CINLIIE"/>
<dbReference type="GeneID" id="39739008"/>
<accession>A0A1J1HFM3</accession>
<name>A0A1J1HFM3_PLARL</name>